<dbReference type="Pfam" id="PF02417">
    <property type="entry name" value="Chromate_transp"/>
    <property type="match status" value="1"/>
</dbReference>
<evidence type="ECO:0000256" key="2">
    <source>
        <dbReference type="ARBA" id="ARBA00005262"/>
    </source>
</evidence>
<dbReference type="RefSeq" id="WP_243655547.1">
    <property type="nucleotide sequence ID" value="NZ_CBCSGL010000006.1"/>
</dbReference>
<keyword evidence="9" id="KW-1185">Reference proteome</keyword>
<reference evidence="8 9" key="1">
    <citation type="submission" date="2019-03" db="EMBL/GenBank/DDBJ databases">
        <title>Genomic Encyclopedia of Type Strains, Phase IV (KMG-IV): sequencing the most valuable type-strain genomes for metagenomic binning, comparative biology and taxonomic classification.</title>
        <authorList>
            <person name="Goeker M."/>
        </authorList>
    </citation>
    <scope>NUCLEOTIDE SEQUENCE [LARGE SCALE GENOMIC DNA]</scope>
    <source>
        <strain evidence="8 9">DSM 654</strain>
    </source>
</reference>
<organism evidence="8 9">
    <name type="scientific">Roseateles saccharophilus</name>
    <name type="common">Pseudomonas saccharophila</name>
    <dbReference type="NCBI Taxonomy" id="304"/>
    <lineage>
        <taxon>Bacteria</taxon>
        <taxon>Pseudomonadati</taxon>
        <taxon>Pseudomonadota</taxon>
        <taxon>Betaproteobacteria</taxon>
        <taxon>Burkholderiales</taxon>
        <taxon>Sphaerotilaceae</taxon>
        <taxon>Roseateles</taxon>
    </lineage>
</organism>
<evidence type="ECO:0000313" key="9">
    <source>
        <dbReference type="Proteomes" id="UP000295110"/>
    </source>
</evidence>
<name>A0A4R3VES6_ROSSA</name>
<evidence type="ECO:0000256" key="6">
    <source>
        <dbReference type="ARBA" id="ARBA00023136"/>
    </source>
</evidence>
<dbReference type="PANTHER" id="PTHR43663:SF1">
    <property type="entry name" value="CHROMATE TRANSPORTER"/>
    <property type="match status" value="1"/>
</dbReference>
<sequence>MSPNRPASLTHLFLAFSRLALQGFGGVLAVAQHELVERLGWMSKEDFVETLAIAQVLPGPNVVNLSMMVGDRFFGLRGAFVALAGMLAAPAVIVLALAAVYGQLSRYPVAVDALRGMGAVSAGLILATGIKLLPALKKSPLGRPLALSLALLAFVLIGLLRWPLVYVLALLGGSGMAVAWWRMK</sequence>
<evidence type="ECO:0000256" key="7">
    <source>
        <dbReference type="SAM" id="Phobius"/>
    </source>
</evidence>
<evidence type="ECO:0000256" key="3">
    <source>
        <dbReference type="ARBA" id="ARBA00022475"/>
    </source>
</evidence>
<evidence type="ECO:0000256" key="4">
    <source>
        <dbReference type="ARBA" id="ARBA00022692"/>
    </source>
</evidence>
<dbReference type="AlphaFoldDB" id="A0A4R3VES6"/>
<feature type="transmembrane region" description="Helical" evidence="7">
    <location>
        <begin position="79"/>
        <end position="101"/>
    </location>
</feature>
<dbReference type="GO" id="GO:0005886">
    <property type="term" value="C:plasma membrane"/>
    <property type="evidence" value="ECO:0007669"/>
    <property type="project" value="UniProtKB-SubCell"/>
</dbReference>
<keyword evidence="6 7" id="KW-0472">Membrane</keyword>
<evidence type="ECO:0000256" key="5">
    <source>
        <dbReference type="ARBA" id="ARBA00022989"/>
    </source>
</evidence>
<dbReference type="PANTHER" id="PTHR43663">
    <property type="entry name" value="CHROMATE TRANSPORT PROTEIN-RELATED"/>
    <property type="match status" value="1"/>
</dbReference>
<keyword evidence="4 7" id="KW-0812">Transmembrane</keyword>
<dbReference type="Proteomes" id="UP000295110">
    <property type="component" value="Unassembled WGS sequence"/>
</dbReference>
<gene>
    <name evidence="8" type="ORF">EV671_1002169</name>
</gene>
<dbReference type="EMBL" id="SMBU01000002">
    <property type="protein sequence ID" value="TCV03907.1"/>
    <property type="molecule type" value="Genomic_DNA"/>
</dbReference>
<protein>
    <submittedName>
        <fullName evidence="8">Chromate transporter</fullName>
    </submittedName>
</protein>
<accession>A0A4R3VES6</accession>
<feature type="transmembrane region" description="Helical" evidence="7">
    <location>
        <begin position="113"/>
        <end position="134"/>
    </location>
</feature>
<comment type="caution">
    <text evidence="8">The sequence shown here is derived from an EMBL/GenBank/DDBJ whole genome shotgun (WGS) entry which is preliminary data.</text>
</comment>
<dbReference type="GO" id="GO:0015109">
    <property type="term" value="F:chromate transmembrane transporter activity"/>
    <property type="evidence" value="ECO:0007669"/>
    <property type="project" value="InterPro"/>
</dbReference>
<comment type="subcellular location">
    <subcellularLocation>
        <location evidence="1">Cell membrane</location>
        <topology evidence="1">Multi-pass membrane protein</topology>
    </subcellularLocation>
</comment>
<keyword evidence="5 7" id="KW-1133">Transmembrane helix</keyword>
<evidence type="ECO:0000256" key="1">
    <source>
        <dbReference type="ARBA" id="ARBA00004651"/>
    </source>
</evidence>
<keyword evidence="3" id="KW-1003">Cell membrane</keyword>
<dbReference type="InterPro" id="IPR003370">
    <property type="entry name" value="Chromate_transpt"/>
</dbReference>
<evidence type="ECO:0000313" key="8">
    <source>
        <dbReference type="EMBL" id="TCV03907.1"/>
    </source>
</evidence>
<proteinExistence type="inferred from homology"/>
<comment type="similarity">
    <text evidence="2">Belongs to the chromate ion transporter (CHR) (TC 2.A.51) family.</text>
</comment>
<dbReference type="InterPro" id="IPR052518">
    <property type="entry name" value="CHR_Transporter"/>
</dbReference>